<feature type="region of interest" description="Disordered" evidence="1">
    <location>
        <begin position="68"/>
        <end position="93"/>
    </location>
</feature>
<keyword evidence="3" id="KW-1185">Reference proteome</keyword>
<accession>A0A5B7I3S4</accession>
<sequence>MALVHYFPRTASPPCHCSLRHAPYPRAATNAPTALAARRLASISTASHLCFPDFIPAPEISLSGTAARASLRGRGEGEGEQQSTPSRTLGFSG</sequence>
<name>A0A5B7I3S4_PORTR</name>
<dbReference type="AlphaFoldDB" id="A0A5B7I3S4"/>
<evidence type="ECO:0000313" key="3">
    <source>
        <dbReference type="Proteomes" id="UP000324222"/>
    </source>
</evidence>
<evidence type="ECO:0000313" key="2">
    <source>
        <dbReference type="EMBL" id="MPC75538.1"/>
    </source>
</evidence>
<dbReference type="EMBL" id="VSRR010041346">
    <property type="protein sequence ID" value="MPC75538.1"/>
    <property type="molecule type" value="Genomic_DNA"/>
</dbReference>
<protein>
    <submittedName>
        <fullName evidence="2">Uncharacterized protein</fullName>
    </submittedName>
</protein>
<reference evidence="2 3" key="1">
    <citation type="submission" date="2019-05" db="EMBL/GenBank/DDBJ databases">
        <title>Another draft genome of Portunus trituberculatus and its Hox gene families provides insights of decapod evolution.</title>
        <authorList>
            <person name="Jeong J.-H."/>
            <person name="Song I."/>
            <person name="Kim S."/>
            <person name="Choi T."/>
            <person name="Kim D."/>
            <person name="Ryu S."/>
            <person name="Kim W."/>
        </authorList>
    </citation>
    <scope>NUCLEOTIDE SEQUENCE [LARGE SCALE GENOMIC DNA]</scope>
    <source>
        <tissue evidence="2">Muscle</tissue>
    </source>
</reference>
<comment type="caution">
    <text evidence="2">The sequence shown here is derived from an EMBL/GenBank/DDBJ whole genome shotgun (WGS) entry which is preliminary data.</text>
</comment>
<feature type="compositionally biased region" description="Polar residues" evidence="1">
    <location>
        <begin position="81"/>
        <end position="93"/>
    </location>
</feature>
<proteinExistence type="predicted"/>
<gene>
    <name evidence="2" type="ORF">E2C01_069928</name>
</gene>
<dbReference type="Proteomes" id="UP000324222">
    <property type="component" value="Unassembled WGS sequence"/>
</dbReference>
<evidence type="ECO:0000256" key="1">
    <source>
        <dbReference type="SAM" id="MobiDB-lite"/>
    </source>
</evidence>
<organism evidence="2 3">
    <name type="scientific">Portunus trituberculatus</name>
    <name type="common">Swimming crab</name>
    <name type="synonym">Neptunus trituberculatus</name>
    <dbReference type="NCBI Taxonomy" id="210409"/>
    <lineage>
        <taxon>Eukaryota</taxon>
        <taxon>Metazoa</taxon>
        <taxon>Ecdysozoa</taxon>
        <taxon>Arthropoda</taxon>
        <taxon>Crustacea</taxon>
        <taxon>Multicrustacea</taxon>
        <taxon>Malacostraca</taxon>
        <taxon>Eumalacostraca</taxon>
        <taxon>Eucarida</taxon>
        <taxon>Decapoda</taxon>
        <taxon>Pleocyemata</taxon>
        <taxon>Brachyura</taxon>
        <taxon>Eubrachyura</taxon>
        <taxon>Portunoidea</taxon>
        <taxon>Portunidae</taxon>
        <taxon>Portuninae</taxon>
        <taxon>Portunus</taxon>
    </lineage>
</organism>